<gene>
    <name evidence="2" type="ORF">SSLN_LOCUS8250</name>
</gene>
<accession>A0A183SVK2</accession>
<evidence type="ECO:0000313" key="3">
    <source>
        <dbReference type="Proteomes" id="UP000275846"/>
    </source>
</evidence>
<dbReference type="AlphaFoldDB" id="A0A183SVK2"/>
<protein>
    <submittedName>
        <fullName evidence="4">Myelin basic protein</fullName>
    </submittedName>
</protein>
<organism evidence="4">
    <name type="scientific">Schistocephalus solidus</name>
    <name type="common">Tapeworm</name>
    <dbReference type="NCBI Taxonomy" id="70667"/>
    <lineage>
        <taxon>Eukaryota</taxon>
        <taxon>Metazoa</taxon>
        <taxon>Spiralia</taxon>
        <taxon>Lophotrochozoa</taxon>
        <taxon>Platyhelminthes</taxon>
        <taxon>Cestoda</taxon>
        <taxon>Eucestoda</taxon>
        <taxon>Diphyllobothriidea</taxon>
        <taxon>Diphyllobothriidae</taxon>
        <taxon>Schistocephalus</taxon>
    </lineage>
</organism>
<proteinExistence type="predicted"/>
<feature type="region of interest" description="Disordered" evidence="1">
    <location>
        <begin position="1"/>
        <end position="36"/>
    </location>
</feature>
<sequence length="86" mass="9503">MTESRRPEAGEDAGGWRGRSRPGRATTPGSEPTEWEYHKGHIKKEPLQPDSQSASQLLQTKHTGLTKLSDFSYQLATFQATAFSAL</sequence>
<dbReference type="EMBL" id="UYSU01034552">
    <property type="protein sequence ID" value="VDL94635.1"/>
    <property type="molecule type" value="Genomic_DNA"/>
</dbReference>
<reference evidence="4" key="1">
    <citation type="submission" date="2016-06" db="UniProtKB">
        <authorList>
            <consortium name="WormBaseParasite"/>
        </authorList>
    </citation>
    <scope>IDENTIFICATION</scope>
</reference>
<keyword evidence="3" id="KW-1185">Reference proteome</keyword>
<dbReference type="WBParaSite" id="SSLN_0000857701-mRNA-1">
    <property type="protein sequence ID" value="SSLN_0000857701-mRNA-1"/>
    <property type="gene ID" value="SSLN_0000857701"/>
</dbReference>
<name>A0A183SVK2_SCHSO</name>
<evidence type="ECO:0000256" key="1">
    <source>
        <dbReference type="SAM" id="MobiDB-lite"/>
    </source>
</evidence>
<evidence type="ECO:0000313" key="4">
    <source>
        <dbReference type="WBParaSite" id="SSLN_0000857701-mRNA-1"/>
    </source>
</evidence>
<evidence type="ECO:0000313" key="2">
    <source>
        <dbReference type="EMBL" id="VDL94635.1"/>
    </source>
</evidence>
<reference evidence="2 3" key="2">
    <citation type="submission" date="2018-11" db="EMBL/GenBank/DDBJ databases">
        <authorList>
            <consortium name="Pathogen Informatics"/>
        </authorList>
    </citation>
    <scope>NUCLEOTIDE SEQUENCE [LARGE SCALE GENOMIC DNA]</scope>
    <source>
        <strain evidence="2 3">NST_G2</strain>
    </source>
</reference>
<dbReference type="Proteomes" id="UP000275846">
    <property type="component" value="Unassembled WGS sequence"/>
</dbReference>